<evidence type="ECO:0000313" key="2">
    <source>
        <dbReference type="EMBL" id="KAH1184485.1"/>
    </source>
</evidence>
<comment type="caution">
    <text evidence="2">The sequence shown here is derived from an EMBL/GenBank/DDBJ whole genome shotgun (WGS) entry which is preliminary data.</text>
</comment>
<feature type="domain" description="Sin3 C-terminal" evidence="1">
    <location>
        <begin position="51"/>
        <end position="214"/>
    </location>
</feature>
<evidence type="ECO:0000259" key="1">
    <source>
        <dbReference type="Pfam" id="PF16879"/>
    </source>
</evidence>
<gene>
    <name evidence="2" type="ORF">KIL84_015101</name>
</gene>
<dbReference type="Proteomes" id="UP000827986">
    <property type="component" value="Unassembled WGS sequence"/>
</dbReference>
<dbReference type="Pfam" id="PF16879">
    <property type="entry name" value="Sin3a_C"/>
    <property type="match status" value="1"/>
</dbReference>
<accession>A0A9D4B8K8</accession>
<protein>
    <recommendedName>
        <fullName evidence="1">Sin3 C-terminal domain-containing protein</fullName>
    </recommendedName>
</protein>
<dbReference type="AlphaFoldDB" id="A0A9D4B8K8"/>
<dbReference type="EMBL" id="JAHDVG010000465">
    <property type="protein sequence ID" value="KAH1184485.1"/>
    <property type="molecule type" value="Genomic_DNA"/>
</dbReference>
<sequence>MLCDPAQTQLVLSLATSKLTQTEERSLGKKPAQGNLPKTSACVASAHSEIYVQVTDLHLSENSNRATGGLLSSQSSWALVEATYQRKAEQLMSDENCFKLMFIQSRGQDQLTIELLDTEGENSDDPVEAERWSDYVERYVNSDSTSHELREHLAQKPVFLPSVVGSSRRRKGRRETVRNSKKSMENVKSLDKLECKFKLNSYKLVYVIKSEDYMYRRSALRAQQSHERVSKQPHQRFQAWVDKWTKEHVTHEMAAETNKWLMGEKLEALVSCTTTCDTETLHFVSINKCHLKYGTIFKTP</sequence>
<dbReference type="InterPro" id="IPR031693">
    <property type="entry name" value="Sin3_C"/>
</dbReference>
<reference evidence="2" key="1">
    <citation type="submission" date="2021-09" db="EMBL/GenBank/DDBJ databases">
        <title>The genome of Mauremys mutica provides insights into the evolution of semi-aquatic lifestyle.</title>
        <authorList>
            <person name="Gong S."/>
            <person name="Gao Y."/>
        </authorList>
    </citation>
    <scope>NUCLEOTIDE SEQUENCE</scope>
    <source>
        <strain evidence="2">MM-2020</strain>
        <tissue evidence="2">Muscle</tissue>
    </source>
</reference>
<proteinExistence type="predicted"/>
<organism evidence="2 3">
    <name type="scientific">Mauremys mutica</name>
    <name type="common">yellowpond turtle</name>
    <dbReference type="NCBI Taxonomy" id="74926"/>
    <lineage>
        <taxon>Eukaryota</taxon>
        <taxon>Metazoa</taxon>
        <taxon>Chordata</taxon>
        <taxon>Craniata</taxon>
        <taxon>Vertebrata</taxon>
        <taxon>Euteleostomi</taxon>
        <taxon>Archelosauria</taxon>
        <taxon>Testudinata</taxon>
        <taxon>Testudines</taxon>
        <taxon>Cryptodira</taxon>
        <taxon>Durocryptodira</taxon>
        <taxon>Testudinoidea</taxon>
        <taxon>Geoemydidae</taxon>
        <taxon>Geoemydinae</taxon>
        <taxon>Mauremys</taxon>
    </lineage>
</organism>
<keyword evidence="3" id="KW-1185">Reference proteome</keyword>
<evidence type="ECO:0000313" key="3">
    <source>
        <dbReference type="Proteomes" id="UP000827986"/>
    </source>
</evidence>
<name>A0A9D4B8K8_9SAUR</name>